<dbReference type="Proteomes" id="UP000230340">
    <property type="component" value="Unassembled WGS sequence"/>
</dbReference>
<accession>A0A2H0XE69</accession>
<dbReference type="PANTHER" id="PTHR33602:SF1">
    <property type="entry name" value="REGULATORY PROTEIN RECX FAMILY PROTEIN"/>
    <property type="match status" value="1"/>
</dbReference>
<dbReference type="EMBL" id="PEYT01000011">
    <property type="protein sequence ID" value="PIS23151.1"/>
    <property type="molecule type" value="Genomic_DNA"/>
</dbReference>
<dbReference type="Pfam" id="PF21981">
    <property type="entry name" value="RecX_HTH3"/>
    <property type="match status" value="1"/>
</dbReference>
<comment type="caution">
    <text evidence="8">The sequence shown here is derived from an EMBL/GenBank/DDBJ whole genome shotgun (WGS) entry which is preliminary data.</text>
</comment>
<dbReference type="InterPro" id="IPR053924">
    <property type="entry name" value="RecX_HTH_2nd"/>
</dbReference>
<protein>
    <recommendedName>
        <fullName evidence="3 5">Regulatory protein RecX</fullName>
    </recommendedName>
</protein>
<evidence type="ECO:0000256" key="4">
    <source>
        <dbReference type="ARBA" id="ARBA00022490"/>
    </source>
</evidence>
<reference evidence="9" key="1">
    <citation type="submission" date="2017-09" db="EMBL/GenBank/DDBJ databases">
        <title>Depth-based differentiation of microbial function through sediment-hosted aquifers and enrichment of novel symbionts in the deep terrestrial subsurface.</title>
        <authorList>
            <person name="Probst A.J."/>
            <person name="Ladd B."/>
            <person name="Jarett J.K."/>
            <person name="Geller-Mcgrath D.E."/>
            <person name="Sieber C.M.K."/>
            <person name="Emerson J.B."/>
            <person name="Anantharaman K."/>
            <person name="Thomas B.C."/>
            <person name="Malmstrom R."/>
            <person name="Stieglmeier M."/>
            <person name="Klingl A."/>
            <person name="Woyke T."/>
            <person name="Ryan C.M."/>
            <person name="Banfield J.F."/>
        </authorList>
    </citation>
    <scope>NUCLEOTIDE SEQUENCE [LARGE SCALE GENOMIC DNA]</scope>
</reference>
<evidence type="ECO:0000313" key="8">
    <source>
        <dbReference type="EMBL" id="PIS23151.1"/>
    </source>
</evidence>
<comment type="function">
    <text evidence="5">Modulates RecA activity.</text>
</comment>
<comment type="subcellular location">
    <subcellularLocation>
        <location evidence="1 5">Cytoplasm</location>
    </subcellularLocation>
</comment>
<evidence type="ECO:0000256" key="5">
    <source>
        <dbReference type="HAMAP-Rule" id="MF_01114"/>
    </source>
</evidence>
<evidence type="ECO:0000256" key="1">
    <source>
        <dbReference type="ARBA" id="ARBA00004496"/>
    </source>
</evidence>
<evidence type="ECO:0000259" key="7">
    <source>
        <dbReference type="Pfam" id="PF21981"/>
    </source>
</evidence>
<dbReference type="PANTHER" id="PTHR33602">
    <property type="entry name" value="REGULATORY PROTEIN RECX FAMILY PROTEIN"/>
    <property type="match status" value="1"/>
</dbReference>
<evidence type="ECO:0000256" key="2">
    <source>
        <dbReference type="ARBA" id="ARBA00009695"/>
    </source>
</evidence>
<dbReference type="GO" id="GO:0005737">
    <property type="term" value="C:cytoplasm"/>
    <property type="evidence" value="ECO:0007669"/>
    <property type="project" value="UniProtKB-SubCell"/>
</dbReference>
<organism evidence="8 9">
    <name type="scientific">candidate division WWE3 bacterium CG08_land_8_20_14_0_20_40_13</name>
    <dbReference type="NCBI Taxonomy" id="1975084"/>
    <lineage>
        <taxon>Bacteria</taxon>
        <taxon>Katanobacteria</taxon>
    </lineage>
</organism>
<dbReference type="InterPro" id="IPR036388">
    <property type="entry name" value="WH-like_DNA-bd_sf"/>
</dbReference>
<dbReference type="InterPro" id="IPR053925">
    <property type="entry name" value="RecX_HTH_3rd"/>
</dbReference>
<dbReference type="HAMAP" id="MF_01114">
    <property type="entry name" value="RecX"/>
    <property type="match status" value="1"/>
</dbReference>
<dbReference type="AlphaFoldDB" id="A0A2H0XE69"/>
<dbReference type="InterPro" id="IPR003783">
    <property type="entry name" value="Regulatory_RecX"/>
</dbReference>
<name>A0A2H0XE69_UNCKA</name>
<comment type="similarity">
    <text evidence="2 5">Belongs to the RecX family.</text>
</comment>
<evidence type="ECO:0000256" key="3">
    <source>
        <dbReference type="ARBA" id="ARBA00018111"/>
    </source>
</evidence>
<feature type="domain" description="RecX second three-helical" evidence="6">
    <location>
        <begin position="62"/>
        <end position="100"/>
    </location>
</feature>
<gene>
    <name evidence="5" type="primary">recX</name>
    <name evidence="8" type="ORF">COT49_01680</name>
</gene>
<evidence type="ECO:0000259" key="6">
    <source>
        <dbReference type="Pfam" id="PF02631"/>
    </source>
</evidence>
<dbReference type="GO" id="GO:0006282">
    <property type="term" value="P:regulation of DNA repair"/>
    <property type="evidence" value="ECO:0007669"/>
    <property type="project" value="UniProtKB-UniRule"/>
</dbReference>
<proteinExistence type="inferred from homology"/>
<sequence>MSELEAYIFDRCLNYLSFRARSVKEIVDYIKNILRKRSVADEFKAELIESITGRLNNLNLLDDVAFAKMVVSQRTNAKNPKGPLAIKAELFKKGISRDIVSSLTFQTPLTSQTLQKIALDKLASYQKKDQKSGRQKTLRYLVGRGFSFESVIAAIDSVASKKYNSGKDFD</sequence>
<dbReference type="Gene3D" id="1.10.10.10">
    <property type="entry name" value="Winged helix-like DNA-binding domain superfamily/Winged helix DNA-binding domain"/>
    <property type="match status" value="3"/>
</dbReference>
<keyword evidence="4 5" id="KW-0963">Cytoplasm</keyword>
<evidence type="ECO:0000313" key="9">
    <source>
        <dbReference type="Proteomes" id="UP000230340"/>
    </source>
</evidence>
<feature type="domain" description="RecX third three-helical" evidence="7">
    <location>
        <begin position="112"/>
        <end position="154"/>
    </location>
</feature>
<dbReference type="Pfam" id="PF02631">
    <property type="entry name" value="RecX_HTH2"/>
    <property type="match status" value="1"/>
</dbReference>